<sequence>MRNTDFYLSIFVTSLMLCQPVQAMGETEPLLLSQETPVEATNSYRMMAEKAQAEAAELNKQNAPLLTKVLPKYEEALKYWRLAGDRKQEAKSLSPIMLLYHARGDYRKSSDYAQQYLSMVESLDDPEAKALALGLIAMNYKSLGDYAKVIDYLQQSISSSNHPGAISGALGNMAQSYQNLGQTEQAIQTYYQALAFWKGQDNLIEQAETLQAVAFFYFTLGEIKKSIDILTQANSLDPEFKRERSILDSIYSALPIFSCSDQFALLKQPPKLEISQHLSTPSEAVDSPKRTNNTIENFQQKVEKYRQREVLRGEAEFLSMLGGLEYHRIGEYQKAIEVYQQELKLRKIMGDKPDEAEALVNIADILNKQGKKQDAINFLNQALEIQRQLKTLPKEAETLLTLGDVYLSLGAYESSLESYQKALSIFNKIGDRSNAINAFQSIGSVYKELKNYPEALKFYQQALSLSKSTGNCHYEASSQYTISRTYLDLGDYQNAIKVGNEALQLSEKLGIIEYKFARQAKVNDTLAKIELKQNNYPKALELAQKAKNLGKQSGSGDLEAHFLTTIAETYEASKQPEQAIQTYQEQLTLYRTLGLQPEQSQTLYNLAKLERTQGSLLNALNSINEAINIIETIRKDVASPELRTSFFATKQDYYELKINLLMELHQKDPTKGYDAQAFDTSERSRARTLLELLNEANADIKQGVDLNLLEQEKSLQYKLAALDKNWVELLNKNPTEQQKQDLQQQRKSLFSQYQDIQAQIRAKSPKYAALTQPQPLTLTQVQQQVLDENSVLLQYSLGEERSYLWVVTKGQLNSYELPPKKSIELLAKDLRDAILYDKDNPEIIAQSSAKLSEVILAPATQNLTKKRLIIVADGILNYIPFSVLSVSNQSLISQYKLSNLPSSSSIAIIRQETKTRKPAPKTLAILADPIFSLNDERVKSPQTSPSRQNNTDLSVIALKSSVRALGDDNTLPRLPGTRTEAQAILPLFPESQRISAFDSQANIAFASNPQLSQYRFVHFATHGIFNSESPELSGVVLSLVDAKGNSVNGFLRLNEIFNLNLPVELVILSACETGLGKEVKGEGLVGLTRGFMYAGSPRVLVSLWKVDDQATAEMMTRFYRLMLQKKMSPVDALREAQLQMQQETEWKSPYYWGAFLVQGEWR</sequence>
<dbReference type="Gene3D" id="1.25.40.10">
    <property type="entry name" value="Tetratricopeptide repeat domain"/>
    <property type="match status" value="3"/>
</dbReference>
<reference evidence="5" key="1">
    <citation type="journal article" date="2011" name="MBio">
        <title>Novel metabolic attributes of the genus Cyanothece, comprising a group of unicellular nitrogen-fixing Cyanobacteria.</title>
        <authorList>
            <person name="Bandyopadhyay A."/>
            <person name="Elvitigala T."/>
            <person name="Welsh E."/>
            <person name="Stockel J."/>
            <person name="Liberton M."/>
            <person name="Min H."/>
            <person name="Sherman L.A."/>
            <person name="Pakrasi H.B."/>
        </authorList>
    </citation>
    <scope>NUCLEOTIDE SEQUENCE [LARGE SCALE GENOMIC DNA]</scope>
    <source>
        <strain evidence="5">PCC 8801</strain>
    </source>
</reference>
<feature type="domain" description="CHAT" evidence="3">
    <location>
        <begin position="848"/>
        <end position="1159"/>
    </location>
</feature>
<dbReference type="Pfam" id="PF12770">
    <property type="entry name" value="CHAT"/>
    <property type="match status" value="1"/>
</dbReference>
<dbReference type="InterPro" id="IPR019734">
    <property type="entry name" value="TPR_rpt"/>
</dbReference>
<evidence type="ECO:0000313" key="5">
    <source>
        <dbReference type="Proteomes" id="UP000008204"/>
    </source>
</evidence>
<dbReference type="PROSITE" id="PS50005">
    <property type="entry name" value="TPR"/>
    <property type="match status" value="5"/>
</dbReference>
<dbReference type="Pfam" id="PF13181">
    <property type="entry name" value="TPR_8"/>
    <property type="match status" value="1"/>
</dbReference>
<feature type="repeat" description="TPR" evidence="1">
    <location>
        <begin position="396"/>
        <end position="429"/>
    </location>
</feature>
<feature type="repeat" description="TPR" evidence="1">
    <location>
        <begin position="476"/>
        <end position="509"/>
    </location>
</feature>
<dbReference type="HOGENOM" id="CLU_002404_0_1_3"/>
<feature type="repeat" description="TPR" evidence="1">
    <location>
        <begin position="207"/>
        <end position="240"/>
    </location>
</feature>
<dbReference type="AlphaFoldDB" id="B7JUS0"/>
<feature type="repeat" description="TPR" evidence="1">
    <location>
        <begin position="436"/>
        <end position="469"/>
    </location>
</feature>
<feature type="chain" id="PRO_5002855784" evidence="2">
    <location>
        <begin position="24"/>
        <end position="1162"/>
    </location>
</feature>
<organism evidence="4 5">
    <name type="scientific">Rippkaea orientalis (strain PCC 8801 / RF-1)</name>
    <name type="common">Cyanothece sp. (strain PCC 8801)</name>
    <dbReference type="NCBI Taxonomy" id="41431"/>
    <lineage>
        <taxon>Bacteria</taxon>
        <taxon>Bacillati</taxon>
        <taxon>Cyanobacteriota</taxon>
        <taxon>Cyanophyceae</taxon>
        <taxon>Oscillatoriophycideae</taxon>
        <taxon>Chroococcales</taxon>
        <taxon>Aphanothecaceae</taxon>
        <taxon>Rippkaea</taxon>
        <taxon>Rippkaea orientalis</taxon>
    </lineage>
</organism>
<keyword evidence="2" id="KW-0732">Signal</keyword>
<gene>
    <name evidence="4" type="ordered locus">PCC8801_1562</name>
</gene>
<evidence type="ECO:0000259" key="3">
    <source>
        <dbReference type="Pfam" id="PF12770"/>
    </source>
</evidence>
<dbReference type="PROSITE" id="PS50293">
    <property type="entry name" value="TPR_REGION"/>
    <property type="match status" value="2"/>
</dbReference>
<dbReference type="RefSeq" id="WP_012594887.1">
    <property type="nucleotide sequence ID" value="NC_011726.1"/>
</dbReference>
<dbReference type="SUPFAM" id="SSF48452">
    <property type="entry name" value="TPR-like"/>
    <property type="match status" value="3"/>
</dbReference>
<keyword evidence="1" id="KW-0802">TPR repeat</keyword>
<dbReference type="Pfam" id="PF13176">
    <property type="entry name" value="TPR_7"/>
    <property type="match status" value="1"/>
</dbReference>
<dbReference type="EMBL" id="CP001287">
    <property type="protein sequence ID" value="ACK65614.1"/>
    <property type="molecule type" value="Genomic_DNA"/>
</dbReference>
<feature type="repeat" description="TPR" evidence="1">
    <location>
        <begin position="356"/>
        <end position="389"/>
    </location>
</feature>
<evidence type="ECO:0000256" key="2">
    <source>
        <dbReference type="SAM" id="SignalP"/>
    </source>
</evidence>
<feature type="signal peptide" evidence="2">
    <location>
        <begin position="1"/>
        <end position="23"/>
    </location>
</feature>
<dbReference type="PANTHER" id="PTHR10098:SF108">
    <property type="entry name" value="TETRATRICOPEPTIDE REPEAT PROTEIN 28"/>
    <property type="match status" value="1"/>
</dbReference>
<dbReference type="InterPro" id="IPR024983">
    <property type="entry name" value="CHAT_dom"/>
</dbReference>
<proteinExistence type="predicted"/>
<evidence type="ECO:0000256" key="1">
    <source>
        <dbReference type="PROSITE-ProRule" id="PRU00339"/>
    </source>
</evidence>
<accession>B7JUS0</accession>
<dbReference type="eggNOG" id="COG4995">
    <property type="taxonomic scope" value="Bacteria"/>
</dbReference>
<name>B7JUS0_RIPO1</name>
<dbReference type="Pfam" id="PF13424">
    <property type="entry name" value="TPR_12"/>
    <property type="match status" value="3"/>
</dbReference>
<dbReference type="Proteomes" id="UP000008204">
    <property type="component" value="Chromosome"/>
</dbReference>
<protein>
    <submittedName>
        <fullName evidence="4">TPR repeat-containing protein</fullName>
    </submittedName>
</protein>
<dbReference type="eggNOG" id="COG0457">
    <property type="taxonomic scope" value="Bacteria"/>
</dbReference>
<keyword evidence="5" id="KW-1185">Reference proteome</keyword>
<dbReference type="PANTHER" id="PTHR10098">
    <property type="entry name" value="RAPSYN-RELATED"/>
    <property type="match status" value="1"/>
</dbReference>
<dbReference type="KEGG" id="cyp:PCC8801_1562"/>
<dbReference type="OrthoDB" id="416326at2"/>
<evidence type="ECO:0000313" key="4">
    <source>
        <dbReference type="EMBL" id="ACK65614.1"/>
    </source>
</evidence>
<dbReference type="InterPro" id="IPR011990">
    <property type="entry name" value="TPR-like_helical_dom_sf"/>
</dbReference>
<dbReference type="SMART" id="SM00028">
    <property type="entry name" value="TPR"/>
    <property type="match status" value="11"/>
</dbReference>
<dbReference type="STRING" id="41431.PCC8801_1562"/>